<evidence type="ECO:0000259" key="1">
    <source>
        <dbReference type="PROSITE" id="PS51819"/>
    </source>
</evidence>
<sequence length="125" mass="14199">MIKFNQVMLYVNDQKRIADFWVNHFGYKVEGREEYGETFAIILSDGRPNSTKLVLQNKAAVAAANPDMNLGTPSILLSTDENIDALYKRLKEEKIAVGDMVNFPNGKKVFNFPDFEGNYFAIIED</sequence>
<evidence type="ECO:0000313" key="4">
    <source>
        <dbReference type="Proteomes" id="UP000231919"/>
    </source>
</evidence>
<dbReference type="Proteomes" id="UP000276407">
    <property type="component" value="Chromosome 1"/>
</dbReference>
<dbReference type="RefSeq" id="WP_010575364.1">
    <property type="nucleotide sequence ID" value="NZ_CP033614.1"/>
</dbReference>
<protein>
    <submittedName>
        <fullName evidence="2">Glyoxalase</fullName>
    </submittedName>
</protein>
<dbReference type="Proteomes" id="UP000231919">
    <property type="component" value="Unassembled WGS sequence"/>
</dbReference>
<name>A0A2M9XV92_9LEPT</name>
<dbReference type="SUPFAM" id="SSF54593">
    <property type="entry name" value="Glyoxalase/Bleomycin resistance protein/Dihydroxybiphenyl dioxygenase"/>
    <property type="match status" value="1"/>
</dbReference>
<dbReference type="PANTHER" id="PTHR36437">
    <property type="entry name" value="GLYOXALASE/BLEOMYCIN RESISTANCE PROTEIN/DIOXYGENASE"/>
    <property type="match status" value="1"/>
</dbReference>
<dbReference type="InterPro" id="IPR004360">
    <property type="entry name" value="Glyas_Fos-R_dOase_dom"/>
</dbReference>
<dbReference type="InterPro" id="IPR037523">
    <property type="entry name" value="VOC_core"/>
</dbReference>
<accession>A0A2M9XV92</accession>
<dbReference type="AlphaFoldDB" id="A0A2M9XV92"/>
<gene>
    <name evidence="3" type="ORF">CH378_00855</name>
    <name evidence="2" type="ORF">EFP84_17210</name>
</gene>
<dbReference type="EMBL" id="CP033614">
    <property type="protein sequence ID" value="AYV57073.1"/>
    <property type="molecule type" value="Genomic_DNA"/>
</dbReference>
<evidence type="ECO:0000313" key="3">
    <source>
        <dbReference type="EMBL" id="PJZ31795.1"/>
    </source>
</evidence>
<dbReference type="KEGG" id="lkm:EFP84_17210"/>
<reference evidence="2 5" key="2">
    <citation type="submission" date="2018-11" db="EMBL/GenBank/DDBJ databases">
        <title>Complete genome sequence of Leptospira kmetyi isolate LS 001/16 from soil sample associated with a leptospirosis patient in Kelantan.</title>
        <authorList>
            <person name="Muhammad Yusoff F."/>
            <person name="Muhammad Yusoff S."/>
            <person name="Ahmad M.N."/>
            <person name="Yusof N.Y."/>
            <person name="Aziah I."/>
        </authorList>
    </citation>
    <scope>NUCLEOTIDE SEQUENCE [LARGE SCALE GENOMIC DNA]</scope>
    <source>
        <strain evidence="2 5">LS 001/16</strain>
    </source>
</reference>
<evidence type="ECO:0000313" key="5">
    <source>
        <dbReference type="Proteomes" id="UP000276407"/>
    </source>
</evidence>
<proteinExistence type="predicted"/>
<dbReference type="InterPro" id="IPR029068">
    <property type="entry name" value="Glyas_Bleomycin-R_OHBP_Dase"/>
</dbReference>
<evidence type="ECO:0000313" key="2">
    <source>
        <dbReference type="EMBL" id="AYV57073.1"/>
    </source>
</evidence>
<dbReference type="Pfam" id="PF00903">
    <property type="entry name" value="Glyoxalase"/>
    <property type="match status" value="1"/>
</dbReference>
<feature type="domain" description="VOC" evidence="1">
    <location>
        <begin position="3"/>
        <end position="125"/>
    </location>
</feature>
<dbReference type="PROSITE" id="PS51819">
    <property type="entry name" value="VOC"/>
    <property type="match status" value="1"/>
</dbReference>
<dbReference type="Gene3D" id="3.10.180.10">
    <property type="entry name" value="2,3-Dihydroxybiphenyl 1,2-Dioxygenase, domain 1"/>
    <property type="match status" value="1"/>
</dbReference>
<dbReference type="PANTHER" id="PTHR36437:SF2">
    <property type="entry name" value="GLYOXALASE_BLEOMYCIN RESISTANCE PROTEIN_DIOXYGENASE"/>
    <property type="match status" value="1"/>
</dbReference>
<organism evidence="2 5">
    <name type="scientific">Leptospira kmetyi</name>
    <dbReference type="NCBI Taxonomy" id="408139"/>
    <lineage>
        <taxon>Bacteria</taxon>
        <taxon>Pseudomonadati</taxon>
        <taxon>Spirochaetota</taxon>
        <taxon>Spirochaetia</taxon>
        <taxon>Leptospirales</taxon>
        <taxon>Leptospiraceae</taxon>
        <taxon>Leptospira</taxon>
    </lineage>
</organism>
<reference evidence="3 4" key="1">
    <citation type="submission" date="2017-07" db="EMBL/GenBank/DDBJ databases">
        <title>Leptospira spp. isolated from tropical soils.</title>
        <authorList>
            <person name="Thibeaux R."/>
            <person name="Iraola G."/>
            <person name="Ferres I."/>
            <person name="Bierque E."/>
            <person name="Girault D."/>
            <person name="Soupe-Gilbert M.-E."/>
            <person name="Picardeau M."/>
            <person name="Goarant C."/>
        </authorList>
    </citation>
    <scope>NUCLEOTIDE SEQUENCE [LARGE SCALE GENOMIC DNA]</scope>
    <source>
        <strain evidence="3 4">JW2-C-B1</strain>
    </source>
</reference>
<dbReference type="OrthoDB" id="9803079at2"/>
<dbReference type="EMBL" id="NPDP01000001">
    <property type="protein sequence ID" value="PJZ31795.1"/>
    <property type="molecule type" value="Genomic_DNA"/>
</dbReference>
<keyword evidence="4" id="KW-1185">Reference proteome</keyword>